<gene>
    <name evidence="2" type="ORF">PYCCODRAFT_1468162</name>
</gene>
<name>A0A1Y2INP0_TRAC3</name>
<dbReference type="PROSITE" id="PS50097">
    <property type="entry name" value="BTB"/>
    <property type="match status" value="1"/>
</dbReference>
<accession>A0A1Y2INP0</accession>
<dbReference type="InterPro" id="IPR000210">
    <property type="entry name" value="BTB/POZ_dom"/>
</dbReference>
<dbReference type="AlphaFoldDB" id="A0A1Y2INP0"/>
<feature type="domain" description="BTB" evidence="1">
    <location>
        <begin position="23"/>
        <end position="92"/>
    </location>
</feature>
<reference evidence="2 3" key="1">
    <citation type="journal article" date="2015" name="Biotechnol. Biofuels">
        <title>Enhanced degradation of softwood versus hardwood by the white-rot fungus Pycnoporus coccineus.</title>
        <authorList>
            <person name="Couturier M."/>
            <person name="Navarro D."/>
            <person name="Chevret D."/>
            <person name="Henrissat B."/>
            <person name="Piumi F."/>
            <person name="Ruiz-Duenas F.J."/>
            <person name="Martinez A.T."/>
            <person name="Grigoriev I.V."/>
            <person name="Riley R."/>
            <person name="Lipzen A."/>
            <person name="Berrin J.G."/>
            <person name="Master E.R."/>
            <person name="Rosso M.N."/>
        </authorList>
    </citation>
    <scope>NUCLEOTIDE SEQUENCE [LARGE SCALE GENOMIC DNA]</scope>
    <source>
        <strain evidence="2 3">BRFM310</strain>
    </source>
</reference>
<evidence type="ECO:0000313" key="2">
    <source>
        <dbReference type="EMBL" id="OSD01861.1"/>
    </source>
</evidence>
<dbReference type="SMART" id="SM00225">
    <property type="entry name" value="BTB"/>
    <property type="match status" value="1"/>
</dbReference>
<dbReference type="Pfam" id="PF00651">
    <property type="entry name" value="BTB"/>
    <property type="match status" value="1"/>
</dbReference>
<sequence length="335" mass="38060">MALTVITDDVALQRDSMFCFFDGNIVLHAQNDVLFRVHRGVLAFHSEFFNAMFDQSFPISHGPDKDRTIDDCPVIPLEDTADDIRQLLLVIYGKNRLKLPEETTFSILAALVRVGHKYGIHGIVSECQPRLLEMVPTSLRGYKQASERRSALKFTPRNAPEALHLFRLIDLGADNPFIIPFMLFLCSQLEESDIRNGLTRADGTPEKLSDADVRRILSMKRELQRRGQDALDTILYFEGPAPGCEMYDEDGNMHYEDGLECDMAYDDFVDRIPKREIDAYTRGDPFGTWVLDKMHALSNREGVCYACLEPHIEGLEKVRQEAWDALPVLAGMTTQ</sequence>
<dbReference type="OrthoDB" id="3217871at2759"/>
<dbReference type="CDD" id="cd18186">
    <property type="entry name" value="BTB_POZ_ZBTB_KLHL-like"/>
    <property type="match status" value="1"/>
</dbReference>
<proteinExistence type="predicted"/>
<dbReference type="STRING" id="1353009.A0A1Y2INP0"/>
<dbReference type="InterPro" id="IPR011333">
    <property type="entry name" value="SKP1/BTB/POZ_sf"/>
</dbReference>
<evidence type="ECO:0000259" key="1">
    <source>
        <dbReference type="PROSITE" id="PS50097"/>
    </source>
</evidence>
<keyword evidence="3" id="KW-1185">Reference proteome</keyword>
<organism evidence="2 3">
    <name type="scientific">Trametes coccinea (strain BRFM310)</name>
    <name type="common">Pycnoporus coccineus</name>
    <dbReference type="NCBI Taxonomy" id="1353009"/>
    <lineage>
        <taxon>Eukaryota</taxon>
        <taxon>Fungi</taxon>
        <taxon>Dikarya</taxon>
        <taxon>Basidiomycota</taxon>
        <taxon>Agaricomycotina</taxon>
        <taxon>Agaricomycetes</taxon>
        <taxon>Polyporales</taxon>
        <taxon>Polyporaceae</taxon>
        <taxon>Trametes</taxon>
    </lineage>
</organism>
<evidence type="ECO:0000313" key="3">
    <source>
        <dbReference type="Proteomes" id="UP000193067"/>
    </source>
</evidence>
<dbReference type="EMBL" id="KZ084108">
    <property type="protein sequence ID" value="OSD01861.1"/>
    <property type="molecule type" value="Genomic_DNA"/>
</dbReference>
<dbReference type="Proteomes" id="UP000193067">
    <property type="component" value="Unassembled WGS sequence"/>
</dbReference>
<protein>
    <recommendedName>
        <fullName evidence="1">BTB domain-containing protein</fullName>
    </recommendedName>
</protein>
<dbReference type="Gene3D" id="3.30.710.10">
    <property type="entry name" value="Potassium Channel Kv1.1, Chain A"/>
    <property type="match status" value="1"/>
</dbReference>
<dbReference type="SUPFAM" id="SSF54695">
    <property type="entry name" value="POZ domain"/>
    <property type="match status" value="1"/>
</dbReference>